<evidence type="ECO:0000256" key="1">
    <source>
        <dbReference type="SAM" id="MobiDB-lite"/>
    </source>
</evidence>
<dbReference type="OrthoDB" id="348197at2759"/>
<sequence>MGNLLDSACLEEGGLCICLRQQPEEGSIDVTREEAGGTPYQRHTEAAKAAARPHRLSSSKGTTASKAKSERTPKRSPPTAAPPAASNMETTRALDSQAAAATEPSISAQRAEADASAAPTLPAAAPAANESPSEAKDEAKWVAGSLSPPLDKELLQQILDHPHRVHTLLLQSIFKKWDPQGTALTCSNFISLVEDCQRNQEAVAEVFMGLQPQEGPERELTAELPDARAALRQMCETNFGGAWLGEEAIEFLLDGLIRNSEGVILRSPLPGTAEPRTAMQVKKTKRVEAHKEKYEGSTG</sequence>
<organism evidence="2 3">
    <name type="scientific">Cyclospora cayetanensis</name>
    <dbReference type="NCBI Taxonomy" id="88456"/>
    <lineage>
        <taxon>Eukaryota</taxon>
        <taxon>Sar</taxon>
        <taxon>Alveolata</taxon>
        <taxon>Apicomplexa</taxon>
        <taxon>Conoidasida</taxon>
        <taxon>Coccidia</taxon>
        <taxon>Eucoccidiorida</taxon>
        <taxon>Eimeriorina</taxon>
        <taxon>Eimeriidae</taxon>
        <taxon>Cyclospora</taxon>
    </lineage>
</organism>
<dbReference type="Proteomes" id="UP000515125">
    <property type="component" value="Unplaced"/>
</dbReference>
<feature type="region of interest" description="Disordered" evidence="1">
    <location>
        <begin position="277"/>
        <end position="299"/>
    </location>
</feature>
<dbReference type="RefSeq" id="XP_026193723.1">
    <property type="nucleotide sequence ID" value="XM_026337938.1"/>
</dbReference>
<dbReference type="AlphaFoldDB" id="A0A6P6S0T9"/>
<dbReference type="GeneID" id="34619594"/>
<reference evidence="3" key="1">
    <citation type="submission" date="2025-08" db="UniProtKB">
        <authorList>
            <consortium name="RefSeq"/>
        </authorList>
    </citation>
    <scope>IDENTIFICATION</scope>
</reference>
<accession>A0A6P6S0T9</accession>
<feature type="compositionally biased region" description="Low complexity" evidence="1">
    <location>
        <begin position="108"/>
        <end position="132"/>
    </location>
</feature>
<keyword evidence="2" id="KW-1185">Reference proteome</keyword>
<proteinExistence type="predicted"/>
<evidence type="ECO:0000313" key="3">
    <source>
        <dbReference type="RefSeq" id="XP_026193723.1"/>
    </source>
</evidence>
<name>A0A6P6S0T9_9EIME</name>
<evidence type="ECO:0000313" key="2">
    <source>
        <dbReference type="Proteomes" id="UP000515125"/>
    </source>
</evidence>
<protein>
    <submittedName>
        <fullName evidence="3">Uncharacterized protein LOC34619594</fullName>
    </submittedName>
</protein>
<feature type="compositionally biased region" description="Basic and acidic residues" evidence="1">
    <location>
        <begin position="286"/>
        <end position="299"/>
    </location>
</feature>
<feature type="region of interest" description="Disordered" evidence="1">
    <location>
        <begin position="33"/>
        <end position="140"/>
    </location>
</feature>
<gene>
    <name evidence="3" type="primary">LOC34619594</name>
</gene>